<evidence type="ECO:0000313" key="3">
    <source>
        <dbReference type="Ensembl" id="ENSOGAP00000008715.2"/>
    </source>
</evidence>
<dbReference type="HOGENOM" id="CLU_011424_1_0_1"/>
<evidence type="ECO:0000256" key="1">
    <source>
        <dbReference type="SAM" id="Coils"/>
    </source>
</evidence>
<dbReference type="EMBL" id="AAQR03040806">
    <property type="status" value="NOT_ANNOTATED_CDS"/>
    <property type="molecule type" value="Genomic_DNA"/>
</dbReference>
<keyword evidence="4" id="KW-1185">Reference proteome</keyword>
<evidence type="ECO:0000256" key="2">
    <source>
        <dbReference type="SAM" id="MobiDB-lite"/>
    </source>
</evidence>
<sequence length="860" mass="98879">MLPTCSEQAVDELLARKEEEWRALQAHRTRLQEAALQDTHSQLEDAQRKLQRLQEDFVYNLQVLEERDLELEHYEAAFAQARARDEARQAEVSELKIEVAKLKQTLAQEARRAEELQQQHQHRLQELRLELERVHSDKNGEINHHREQYENLKWRLERKLEELDGELALQRQELLLEFESEIQKREHEFRLQADSMSNTVLSQELKVKLLNKELEALKEAGVKAAECMQKAETANSELEKKLQHQAWALQDLEAVKNARINDLENKLHSVQLTRKKEEETFKRKHEELDRMAKERDAVLEAVKGAHREQLQALEAKVWELHAHCEALEAQLRRAEWRQADAAREKDTIADRLREDASALKCAWDAQVAQMSKEITSKDLQLQRLQEEEIKLKAQLAGLQQDIGRYKQQLSLAIEREQSLQREQVQLGLDWQRRCDDIERDQIQKSEALIQGLTAARDQVAAKLQEAERALQGQEMVLKAVTLERDQAVQALRMHRPLGLEAQMFLGQHEEEVTKDFPSGEIQRLQEQNTSLRNAIAQMRREMETLSGQILPSAQLGRENSGTNQSDPKAGGDTTTPDYVLAFEAEIQNLKDKFKVLEEQLGDVPDPWKISSSHMDAQARTYSWTEAPEPGPAKQGAGQAGIDKQAQAQGGSVQAHQVCTGLALRKLRDRVHFLNLLVTRLRKKVLQKPLELDTVQRELPHEMDQVHLEVLELRTQVAELGAHLTVTWQEGREPSGQKQPQASDTAALRKEEFQDHDDAKKGWFSEDLGKSQRHLLQMFSREDAPRGHKKQHRIPTVTCKPAPQKENRSPKPLQDQEFYEENGHHSQRSSSLASSSLQDTWKLLDLGSSPSGRTSQDDFTP</sequence>
<dbReference type="EMBL" id="AAQR03040804">
    <property type="status" value="NOT_ANNOTATED_CDS"/>
    <property type="molecule type" value="Genomic_DNA"/>
</dbReference>
<dbReference type="EMBL" id="AAQR03040797">
    <property type="status" value="NOT_ANNOTATED_CDS"/>
    <property type="molecule type" value="Genomic_DNA"/>
</dbReference>
<dbReference type="EMBL" id="AAQR03040800">
    <property type="status" value="NOT_ANNOTATED_CDS"/>
    <property type="molecule type" value="Genomic_DNA"/>
</dbReference>
<dbReference type="OMA" id="RNLKHKF"/>
<dbReference type="GO" id="GO:0007099">
    <property type="term" value="P:centriole replication"/>
    <property type="evidence" value="ECO:0007669"/>
    <property type="project" value="TreeGrafter"/>
</dbReference>
<feature type="coiled-coil region" evidence="1">
    <location>
        <begin position="449"/>
        <end position="483"/>
    </location>
</feature>
<reference evidence="3" key="2">
    <citation type="submission" date="2025-08" db="UniProtKB">
        <authorList>
            <consortium name="Ensembl"/>
        </authorList>
    </citation>
    <scope>IDENTIFICATION</scope>
</reference>
<dbReference type="InParanoid" id="H0X168"/>
<feature type="compositionally biased region" description="Basic and acidic residues" evidence="2">
    <location>
        <begin position="746"/>
        <end position="765"/>
    </location>
</feature>
<dbReference type="STRING" id="30611.ENSOGAP00000008715"/>
<feature type="region of interest" description="Disordered" evidence="2">
    <location>
        <begin position="727"/>
        <end position="765"/>
    </location>
</feature>
<dbReference type="GO" id="GO:0045931">
    <property type="term" value="P:positive regulation of mitotic cell cycle"/>
    <property type="evidence" value="ECO:0007669"/>
    <property type="project" value="TreeGrafter"/>
</dbReference>
<dbReference type="GO" id="GO:0007020">
    <property type="term" value="P:microtubule nucleation"/>
    <property type="evidence" value="ECO:0007669"/>
    <property type="project" value="TreeGrafter"/>
</dbReference>
<dbReference type="EMBL" id="AAQR03040803">
    <property type="status" value="NOT_ANNOTATED_CDS"/>
    <property type="molecule type" value="Genomic_DNA"/>
</dbReference>
<dbReference type="GeneTree" id="ENSGT00940000153251"/>
<dbReference type="PANTHER" id="PTHR46725">
    <property type="entry name" value="COILED-COIL DOMAIN-CONTAINING PROTEIN 57"/>
    <property type="match status" value="1"/>
</dbReference>
<name>H0X168_OTOGA</name>
<accession>H0X168</accession>
<proteinExistence type="predicted"/>
<feature type="coiled-coil region" evidence="1">
    <location>
        <begin position="200"/>
        <end position="422"/>
    </location>
</feature>
<feature type="region of interest" description="Disordered" evidence="2">
    <location>
        <begin position="780"/>
        <end position="835"/>
    </location>
</feature>
<dbReference type="AlphaFoldDB" id="H0X168"/>
<dbReference type="GO" id="GO:0005814">
    <property type="term" value="C:centriole"/>
    <property type="evidence" value="ECO:0007669"/>
    <property type="project" value="TreeGrafter"/>
</dbReference>
<feature type="region of interest" description="Disordered" evidence="2">
    <location>
        <begin position="551"/>
        <end position="574"/>
    </location>
</feature>
<reference evidence="4" key="1">
    <citation type="submission" date="2011-03" db="EMBL/GenBank/DDBJ databases">
        <title>Version 3 of the genome sequence of Otolemur garnettii (Bushbaby).</title>
        <authorList>
            <consortium name="The Broad Institute Genome Sequencing Platform"/>
            <person name="Di Palma F."/>
            <person name="Johnson J."/>
            <person name="Lander E.S."/>
            <person name="Lindblad-Toh K."/>
            <person name="Jaffe D.B."/>
            <person name="Gnerre S."/>
            <person name="MacCallum I."/>
            <person name="Przybylski D."/>
            <person name="Ribeiro F.J."/>
            <person name="Burton J.N."/>
            <person name="Walker B.J."/>
            <person name="Sharpe T."/>
            <person name="Hall G."/>
        </authorList>
    </citation>
    <scope>NUCLEOTIDE SEQUENCE [LARGE SCALE GENOMIC DNA]</scope>
</reference>
<dbReference type="eggNOG" id="ENOG502QSW3">
    <property type="taxonomic scope" value="Eukaryota"/>
</dbReference>
<dbReference type="GO" id="GO:0060271">
    <property type="term" value="P:cilium assembly"/>
    <property type="evidence" value="ECO:0007669"/>
    <property type="project" value="Ensembl"/>
</dbReference>
<evidence type="ECO:0000313" key="4">
    <source>
        <dbReference type="Proteomes" id="UP000005225"/>
    </source>
</evidence>
<feature type="coiled-coil region" evidence="1">
    <location>
        <begin position="521"/>
        <end position="548"/>
    </location>
</feature>
<reference evidence="3" key="3">
    <citation type="submission" date="2025-09" db="UniProtKB">
        <authorList>
            <consortium name="Ensembl"/>
        </authorList>
    </citation>
    <scope>IDENTIFICATION</scope>
</reference>
<feature type="region of interest" description="Disordered" evidence="2">
    <location>
        <begin position="624"/>
        <end position="647"/>
    </location>
</feature>
<keyword evidence="1" id="KW-0175">Coiled coil</keyword>
<dbReference type="Ensembl" id="ENSOGAT00000009749.2">
    <property type="protein sequence ID" value="ENSOGAP00000008715.2"/>
    <property type="gene ID" value="ENSOGAG00000009743.2"/>
</dbReference>
<dbReference type="EMBL" id="AAQR03040799">
    <property type="status" value="NOT_ANNOTATED_CDS"/>
    <property type="molecule type" value="Genomic_DNA"/>
</dbReference>
<dbReference type="EMBL" id="AAQR03040801">
    <property type="status" value="NOT_ANNOTATED_CDS"/>
    <property type="molecule type" value="Genomic_DNA"/>
</dbReference>
<dbReference type="GO" id="GO:0005876">
    <property type="term" value="C:spindle microtubule"/>
    <property type="evidence" value="ECO:0007669"/>
    <property type="project" value="TreeGrafter"/>
</dbReference>
<dbReference type="FunCoup" id="H0X168">
    <property type="interactions" value="289"/>
</dbReference>
<dbReference type="EMBL" id="AAQR03040805">
    <property type="status" value="NOT_ANNOTATED_CDS"/>
    <property type="molecule type" value="Genomic_DNA"/>
</dbReference>
<dbReference type="EMBL" id="AAQR03040798">
    <property type="status" value="NOT_ANNOTATED_CDS"/>
    <property type="molecule type" value="Genomic_DNA"/>
</dbReference>
<protein>
    <submittedName>
        <fullName evidence="3">Coiled-coil domain containing 57</fullName>
    </submittedName>
</protein>
<feature type="coiled-coil region" evidence="1">
    <location>
        <begin position="14"/>
        <end position="173"/>
    </location>
</feature>
<dbReference type="InterPro" id="IPR042481">
    <property type="entry name" value="CCDC57"/>
</dbReference>
<dbReference type="PANTHER" id="PTHR46725:SF1">
    <property type="entry name" value="COILED-COIL DOMAIN-CONTAINING PROTEIN 57"/>
    <property type="match status" value="1"/>
</dbReference>
<dbReference type="EMBL" id="AAQR03040802">
    <property type="status" value="NOT_ANNOTATED_CDS"/>
    <property type="molecule type" value="Genomic_DNA"/>
</dbReference>
<dbReference type="GO" id="GO:0034451">
    <property type="term" value="C:centriolar satellite"/>
    <property type="evidence" value="ECO:0007669"/>
    <property type="project" value="TreeGrafter"/>
</dbReference>
<dbReference type="Proteomes" id="UP000005225">
    <property type="component" value="Unassembled WGS sequence"/>
</dbReference>
<organism evidence="3 4">
    <name type="scientific">Otolemur garnettii</name>
    <name type="common">Small-eared galago</name>
    <name type="synonym">Garnett's greater bushbaby</name>
    <dbReference type="NCBI Taxonomy" id="30611"/>
    <lineage>
        <taxon>Eukaryota</taxon>
        <taxon>Metazoa</taxon>
        <taxon>Chordata</taxon>
        <taxon>Craniata</taxon>
        <taxon>Vertebrata</taxon>
        <taxon>Euteleostomi</taxon>
        <taxon>Mammalia</taxon>
        <taxon>Eutheria</taxon>
        <taxon>Euarchontoglires</taxon>
        <taxon>Primates</taxon>
        <taxon>Strepsirrhini</taxon>
        <taxon>Lorisiformes</taxon>
        <taxon>Galagidae</taxon>
        <taxon>Otolemur</taxon>
    </lineage>
</organism>
<feature type="compositionally biased region" description="Low complexity" evidence="2">
    <location>
        <begin position="625"/>
        <end position="640"/>
    </location>
</feature>